<dbReference type="GO" id="GO:0005739">
    <property type="term" value="C:mitochondrion"/>
    <property type="evidence" value="ECO:0007669"/>
    <property type="project" value="TreeGrafter"/>
</dbReference>
<dbReference type="PANTHER" id="PTHR43706:SF17">
    <property type="entry name" value="NADH DEHYDROGENASE (EUROFUNG)"/>
    <property type="match status" value="1"/>
</dbReference>
<dbReference type="SUPFAM" id="SSF51905">
    <property type="entry name" value="FAD/NAD(P)-binding domain"/>
    <property type="match status" value="2"/>
</dbReference>
<evidence type="ECO:0000259" key="7">
    <source>
        <dbReference type="Pfam" id="PF22366"/>
    </source>
</evidence>
<feature type="domain" description="FAD/NAD(P)-binding" evidence="6">
    <location>
        <begin position="40"/>
        <end position="352"/>
    </location>
</feature>
<dbReference type="PANTHER" id="PTHR43706">
    <property type="entry name" value="NADH DEHYDROGENASE"/>
    <property type="match status" value="1"/>
</dbReference>
<keyword evidence="3" id="KW-0274">FAD</keyword>
<comment type="similarity">
    <text evidence="1">Belongs to the NADH dehydrogenase family.</text>
</comment>
<accession>A0AAN7ZVM9</accession>
<evidence type="ECO:0000313" key="8">
    <source>
        <dbReference type="EMBL" id="KAK5705341.1"/>
    </source>
</evidence>
<evidence type="ECO:0000256" key="5">
    <source>
        <dbReference type="ARBA" id="ARBA00023027"/>
    </source>
</evidence>
<evidence type="ECO:0000256" key="4">
    <source>
        <dbReference type="ARBA" id="ARBA00023002"/>
    </source>
</evidence>
<evidence type="ECO:0008006" key="10">
    <source>
        <dbReference type="Google" id="ProtNLM"/>
    </source>
</evidence>
<dbReference type="Pfam" id="PF07992">
    <property type="entry name" value="Pyr_redox_2"/>
    <property type="match status" value="1"/>
</dbReference>
<dbReference type="Proteomes" id="UP001310594">
    <property type="component" value="Unassembled WGS sequence"/>
</dbReference>
<organism evidence="8 9">
    <name type="scientific">Elasticomyces elasticus</name>
    <dbReference type="NCBI Taxonomy" id="574655"/>
    <lineage>
        <taxon>Eukaryota</taxon>
        <taxon>Fungi</taxon>
        <taxon>Dikarya</taxon>
        <taxon>Ascomycota</taxon>
        <taxon>Pezizomycotina</taxon>
        <taxon>Dothideomycetes</taxon>
        <taxon>Dothideomycetidae</taxon>
        <taxon>Mycosphaerellales</taxon>
        <taxon>Teratosphaeriaceae</taxon>
        <taxon>Elasticomyces</taxon>
    </lineage>
</organism>
<evidence type="ECO:0000259" key="6">
    <source>
        <dbReference type="Pfam" id="PF07992"/>
    </source>
</evidence>
<gene>
    <name evidence="8" type="ORF">LTR97_002459</name>
</gene>
<dbReference type="Gene3D" id="3.50.50.100">
    <property type="match status" value="1"/>
</dbReference>
<dbReference type="GO" id="GO:0003954">
    <property type="term" value="F:NADH dehydrogenase activity"/>
    <property type="evidence" value="ECO:0007669"/>
    <property type="project" value="InterPro"/>
</dbReference>
<feature type="domain" description="External alternative NADH-ubiquinone oxidoreductase-like C-terminal" evidence="7">
    <location>
        <begin position="486"/>
        <end position="546"/>
    </location>
</feature>
<proteinExistence type="inferred from homology"/>
<evidence type="ECO:0000256" key="2">
    <source>
        <dbReference type="ARBA" id="ARBA00022630"/>
    </source>
</evidence>
<evidence type="ECO:0000313" key="9">
    <source>
        <dbReference type="Proteomes" id="UP001310594"/>
    </source>
</evidence>
<name>A0AAN7ZVM9_9PEZI</name>
<dbReference type="InterPro" id="IPR023753">
    <property type="entry name" value="FAD/NAD-binding_dom"/>
</dbReference>
<keyword evidence="5" id="KW-0520">NAD</keyword>
<dbReference type="InterPro" id="IPR054585">
    <property type="entry name" value="NDH2-like_C"/>
</dbReference>
<evidence type="ECO:0000256" key="1">
    <source>
        <dbReference type="ARBA" id="ARBA00005272"/>
    </source>
</evidence>
<dbReference type="EMBL" id="JAVRQU010000003">
    <property type="protein sequence ID" value="KAK5705341.1"/>
    <property type="molecule type" value="Genomic_DNA"/>
</dbReference>
<protein>
    <recommendedName>
        <fullName evidence="10">FAD/NAD(P)-binding domain-containing protein</fullName>
    </recommendedName>
</protein>
<dbReference type="PRINTS" id="PR00368">
    <property type="entry name" value="FADPNR"/>
</dbReference>
<reference evidence="8" key="1">
    <citation type="submission" date="2023-08" db="EMBL/GenBank/DDBJ databases">
        <title>Black Yeasts Isolated from many extreme environments.</title>
        <authorList>
            <person name="Coleine C."/>
            <person name="Stajich J.E."/>
            <person name="Selbmann L."/>
        </authorList>
    </citation>
    <scope>NUCLEOTIDE SEQUENCE</scope>
    <source>
        <strain evidence="8">CCFEE 5810</strain>
    </source>
</reference>
<dbReference type="Pfam" id="PF22366">
    <property type="entry name" value="NDH2_C"/>
    <property type="match status" value="1"/>
</dbReference>
<dbReference type="AlphaFoldDB" id="A0AAN7ZVM9"/>
<dbReference type="InterPro" id="IPR036188">
    <property type="entry name" value="FAD/NAD-bd_sf"/>
</dbReference>
<keyword evidence="4" id="KW-0560">Oxidoreductase</keyword>
<keyword evidence="2" id="KW-0285">Flavoprotein</keyword>
<dbReference type="InterPro" id="IPR045024">
    <property type="entry name" value="NDH-2"/>
</dbReference>
<comment type="caution">
    <text evidence="8">The sequence shown here is derived from an EMBL/GenBank/DDBJ whole genome shotgun (WGS) entry which is preliminary data.</text>
</comment>
<sequence>MASLRITKRPLLALAGRLVAGQRRSITIKQLEAAKNDRERVVILGSGWAGYNLARSLNPKKFQTVLVSPRSYFVFTPLLASTSVGTLEFRTALEPVRTRRSKYEYIQGRADAVDFGKKEIMVRETVRDPNQGLLTSRAGEAKDERPLEMRIEASRGELFSMPYDKLVIGVGSYSQTFGIPGVKDNAHFLKDVQDARKIRNKLLSSFETAALPTTPVALKKQLLNFAIVGGGPTGIEFSGELRDIIREDLALLYPQLSEHVQITVYDVADKILPMFDKKLGDYALEHFGKEGITIKTSHRIKELKRGLPNVEGGGDLNHDVKASGFTLSLQNGEQTEVGCGLVVWSTGLMSNPFVEKGLSSAFTAPASCVRMLSDINATPGSSAEWEIQKHVRTGSVITDDFLRVQLDPAAKHEEKPAAILRDVFALGDCAVIDRTQYPATAQVASQKAKWLAKKLNKGVFEMKGVLDVKLTSSGDINTRGFSFANQGVMAYIGRWNAIVQMNNGNAVSGRAAWIMWRGAYLTKSISWRNRILIPVYWMVNFVFGRDISRF</sequence>
<evidence type="ECO:0000256" key="3">
    <source>
        <dbReference type="ARBA" id="ARBA00022827"/>
    </source>
</evidence>